<evidence type="ECO:0000256" key="7">
    <source>
        <dbReference type="SAM" id="MobiDB-lite"/>
    </source>
</evidence>
<dbReference type="PROSITE" id="PS01348">
    <property type="entry name" value="MRAY_2"/>
    <property type="match status" value="1"/>
</dbReference>
<dbReference type="Pfam" id="PF00953">
    <property type="entry name" value="Glycos_transf_4"/>
    <property type="match status" value="1"/>
</dbReference>
<evidence type="ECO:0000256" key="8">
    <source>
        <dbReference type="SAM" id="Phobius"/>
    </source>
</evidence>
<feature type="compositionally biased region" description="Basic and acidic residues" evidence="7">
    <location>
        <begin position="146"/>
        <end position="160"/>
    </location>
</feature>
<feature type="transmembrane region" description="Helical" evidence="8">
    <location>
        <begin position="22"/>
        <end position="39"/>
    </location>
</feature>
<keyword evidence="5 8" id="KW-1133">Transmembrane helix</keyword>
<evidence type="ECO:0000256" key="4">
    <source>
        <dbReference type="ARBA" id="ARBA00022692"/>
    </source>
</evidence>
<dbReference type="InterPro" id="IPR018480">
    <property type="entry name" value="PNAcMuramoyl-5peptid_Trfase_CS"/>
</dbReference>
<reference evidence="9" key="1">
    <citation type="submission" date="2019-03" db="EMBL/GenBank/DDBJ databases">
        <title>Single cell metagenomics reveals metabolic interactions within the superorganism composed of flagellate Streblomastix strix and complex community of Bacteroidetes bacteria on its surface.</title>
        <authorList>
            <person name="Treitli S.C."/>
            <person name="Kolisko M."/>
            <person name="Husnik F."/>
            <person name="Keeling P."/>
            <person name="Hampl V."/>
        </authorList>
    </citation>
    <scope>NUCLEOTIDE SEQUENCE</scope>
    <source>
        <strain evidence="9">STM</strain>
    </source>
</reference>
<feature type="transmembrane region" description="Helical" evidence="8">
    <location>
        <begin position="80"/>
        <end position="97"/>
    </location>
</feature>
<dbReference type="AlphaFoldDB" id="A0A5J4QZ87"/>
<protein>
    <submittedName>
        <fullName evidence="9">Putative undecaprenyl-phosphate N-acetylglucosaminyl 1-phosphate transferase</fullName>
        <ecNumber evidence="9">2.7.8.33</ecNumber>
    </submittedName>
</protein>
<comment type="subcellular location">
    <subcellularLocation>
        <location evidence="1">Cell membrane</location>
        <topology evidence="1">Multi-pass membrane protein</topology>
    </subcellularLocation>
</comment>
<sequence>MTLLYLTGIKDDLVGVRYSRKFMIQVFCACLFPLSGLWVNDFYGLLGLHSLPFWFGMPFTVLAVVFTTNAINLIDGIDGLASGLSGIALVILGVLFMERELWTYSMFSFSARYNKVIPQPSNKNSGSNSQTSSNSHRTNKRSVRTKQKEKSIAGKKETPPKRGTAR</sequence>
<feature type="transmembrane region" description="Helical" evidence="8">
    <location>
        <begin position="51"/>
        <end position="74"/>
    </location>
</feature>
<dbReference type="EC" id="2.7.8.33" evidence="9"/>
<dbReference type="GO" id="GO:0071555">
    <property type="term" value="P:cell wall organization"/>
    <property type="evidence" value="ECO:0007669"/>
    <property type="project" value="TreeGrafter"/>
</dbReference>
<dbReference type="EMBL" id="SNRY01002145">
    <property type="protein sequence ID" value="KAA6326558.1"/>
    <property type="molecule type" value="Genomic_DNA"/>
</dbReference>
<gene>
    <name evidence="9" type="ORF">EZS27_024357</name>
</gene>
<name>A0A5J4QZ87_9ZZZZ</name>
<accession>A0A5J4QZ87</accession>
<dbReference type="InterPro" id="IPR000715">
    <property type="entry name" value="Glycosyl_transferase_4"/>
</dbReference>
<keyword evidence="4 8" id="KW-0812">Transmembrane</keyword>
<proteinExistence type="predicted"/>
<evidence type="ECO:0000256" key="1">
    <source>
        <dbReference type="ARBA" id="ARBA00004651"/>
    </source>
</evidence>
<keyword evidence="3 9" id="KW-0808">Transferase</keyword>
<feature type="region of interest" description="Disordered" evidence="7">
    <location>
        <begin position="120"/>
        <end position="166"/>
    </location>
</feature>
<evidence type="ECO:0000313" key="9">
    <source>
        <dbReference type="EMBL" id="KAA6326558.1"/>
    </source>
</evidence>
<feature type="compositionally biased region" description="Low complexity" evidence="7">
    <location>
        <begin position="121"/>
        <end position="135"/>
    </location>
</feature>
<evidence type="ECO:0000256" key="6">
    <source>
        <dbReference type="ARBA" id="ARBA00023136"/>
    </source>
</evidence>
<organism evidence="9">
    <name type="scientific">termite gut metagenome</name>
    <dbReference type="NCBI Taxonomy" id="433724"/>
    <lineage>
        <taxon>unclassified sequences</taxon>
        <taxon>metagenomes</taxon>
        <taxon>organismal metagenomes</taxon>
    </lineage>
</organism>
<evidence type="ECO:0000256" key="5">
    <source>
        <dbReference type="ARBA" id="ARBA00022989"/>
    </source>
</evidence>
<dbReference type="CDD" id="cd06853">
    <property type="entry name" value="GT_WecA_like"/>
    <property type="match status" value="1"/>
</dbReference>
<dbReference type="PANTHER" id="PTHR22926:SF3">
    <property type="entry name" value="UNDECAPRENYL-PHOSPHATE ALPHA-N-ACETYLGLUCOSAMINYL 1-PHOSPHATE TRANSFERASE"/>
    <property type="match status" value="1"/>
</dbReference>
<evidence type="ECO:0000256" key="3">
    <source>
        <dbReference type="ARBA" id="ARBA00022679"/>
    </source>
</evidence>
<dbReference type="GO" id="GO:0044038">
    <property type="term" value="P:cell wall macromolecule biosynthetic process"/>
    <property type="evidence" value="ECO:0007669"/>
    <property type="project" value="TreeGrafter"/>
</dbReference>
<keyword evidence="2" id="KW-1003">Cell membrane</keyword>
<dbReference type="GO" id="GO:0009103">
    <property type="term" value="P:lipopolysaccharide biosynthetic process"/>
    <property type="evidence" value="ECO:0007669"/>
    <property type="project" value="TreeGrafter"/>
</dbReference>
<dbReference type="GO" id="GO:0036380">
    <property type="term" value="F:UDP-N-acetylglucosamine-undecaprenyl-phosphate N-acetylglucosaminephosphotransferase activity"/>
    <property type="evidence" value="ECO:0007669"/>
    <property type="project" value="UniProtKB-EC"/>
</dbReference>
<dbReference type="PANTHER" id="PTHR22926">
    <property type="entry name" value="PHOSPHO-N-ACETYLMURAMOYL-PENTAPEPTIDE-TRANSFERASE"/>
    <property type="match status" value="1"/>
</dbReference>
<comment type="caution">
    <text evidence="9">The sequence shown here is derived from an EMBL/GenBank/DDBJ whole genome shotgun (WGS) entry which is preliminary data.</text>
</comment>
<keyword evidence="6 8" id="KW-0472">Membrane</keyword>
<evidence type="ECO:0000256" key="2">
    <source>
        <dbReference type="ARBA" id="ARBA00022475"/>
    </source>
</evidence>
<dbReference type="GO" id="GO:0005886">
    <property type="term" value="C:plasma membrane"/>
    <property type="evidence" value="ECO:0007669"/>
    <property type="project" value="UniProtKB-SubCell"/>
</dbReference>